<gene>
    <name evidence="2" type="ORF">METZ01_LOCUS189187</name>
</gene>
<reference evidence="2" key="1">
    <citation type="submission" date="2018-05" db="EMBL/GenBank/DDBJ databases">
        <authorList>
            <person name="Lanie J.A."/>
            <person name="Ng W.-L."/>
            <person name="Kazmierczak K.M."/>
            <person name="Andrzejewski T.M."/>
            <person name="Davidsen T.M."/>
            <person name="Wayne K.J."/>
            <person name="Tettelin H."/>
            <person name="Glass J.I."/>
            <person name="Rusch D."/>
            <person name="Podicherti R."/>
            <person name="Tsui H.-C.T."/>
            <person name="Winkler M.E."/>
        </authorList>
    </citation>
    <scope>NUCLEOTIDE SEQUENCE</scope>
</reference>
<feature type="non-terminal residue" evidence="2">
    <location>
        <position position="94"/>
    </location>
</feature>
<feature type="domain" description="DUF1330" evidence="1">
    <location>
        <begin position="3"/>
        <end position="94"/>
    </location>
</feature>
<proteinExistence type="predicted"/>
<evidence type="ECO:0000313" key="2">
    <source>
        <dbReference type="EMBL" id="SVB36333.1"/>
    </source>
</evidence>
<dbReference type="InterPro" id="IPR011008">
    <property type="entry name" value="Dimeric_a/b-barrel"/>
</dbReference>
<protein>
    <recommendedName>
        <fullName evidence="1">DUF1330 domain-containing protein</fullName>
    </recommendedName>
</protein>
<dbReference type="EMBL" id="UINC01038802">
    <property type="protein sequence ID" value="SVB36333.1"/>
    <property type="molecule type" value="Genomic_DNA"/>
</dbReference>
<accession>A0A382DFE5</accession>
<dbReference type="SUPFAM" id="SSF54909">
    <property type="entry name" value="Dimeric alpha+beta barrel"/>
    <property type="match status" value="1"/>
</dbReference>
<evidence type="ECO:0000259" key="1">
    <source>
        <dbReference type="Pfam" id="PF07045"/>
    </source>
</evidence>
<sequence length="94" mass="10434">MKKGYIISAHRSAADPKKRDAYLKLATPAIKKGGGRILASTNNIIVKENGIKERTVLIEFDSFDKAIKAYESADYQEALKALDGGADRDFRIFE</sequence>
<dbReference type="Gene3D" id="3.30.70.100">
    <property type="match status" value="1"/>
</dbReference>
<dbReference type="AlphaFoldDB" id="A0A382DFE5"/>
<name>A0A382DFE5_9ZZZZ</name>
<dbReference type="InterPro" id="IPR010753">
    <property type="entry name" value="DUF1330"/>
</dbReference>
<dbReference type="Pfam" id="PF07045">
    <property type="entry name" value="DUF1330"/>
    <property type="match status" value="1"/>
</dbReference>
<organism evidence="2">
    <name type="scientific">marine metagenome</name>
    <dbReference type="NCBI Taxonomy" id="408172"/>
    <lineage>
        <taxon>unclassified sequences</taxon>
        <taxon>metagenomes</taxon>
        <taxon>ecological metagenomes</taxon>
    </lineage>
</organism>